<keyword evidence="9 11" id="KW-0472">Membrane</keyword>
<keyword evidence="3 11" id="KW-0813">Transport</keyword>
<name>A0A6N9Q6Y8_9BACL</name>
<feature type="transmembrane region" description="Helical" evidence="11">
    <location>
        <begin position="204"/>
        <end position="229"/>
    </location>
</feature>
<evidence type="ECO:0000313" key="13">
    <source>
        <dbReference type="EMBL" id="NBI30626.1"/>
    </source>
</evidence>
<evidence type="ECO:0000256" key="3">
    <source>
        <dbReference type="ARBA" id="ARBA00022448"/>
    </source>
</evidence>
<dbReference type="OrthoDB" id="9789241at2"/>
<comment type="subcellular location">
    <subcellularLocation>
        <location evidence="11 12">Cell membrane</location>
        <topology evidence="11 12">Multi-pass membrane protein</topology>
    </subcellularLocation>
    <subcellularLocation>
        <location evidence="1">Membrane</location>
        <topology evidence="1">Multi-pass membrane protein</topology>
    </subcellularLocation>
</comment>
<feature type="transmembrane region" description="Helical" evidence="11">
    <location>
        <begin position="235"/>
        <end position="253"/>
    </location>
</feature>
<sequence>MHESPMIELFGIPFDLSNLIMITITCLVVFLIAVLGTRRLSVDNPGKMQNFLEWVVEFIHNMIASTMDMKQGKSFIMLGITLIMYIFVANMLGLPFALSLHFYEAPTFFGIPISPDLYAEAAHAKDVSLLFWKSPTASMSATMGLALIVIVMVHYLGVTRNTKNYFKHYIDPVPAFFPLHIIEKVSQFLTLGLRLFGNIYAGEVLIGVILMTASAGVLAGIGGMIPLIVWQAFSIFVGTIQAFVFTILTMVYISQSIAKDH</sequence>
<dbReference type="HAMAP" id="MF_01393">
    <property type="entry name" value="ATP_synth_a_bact"/>
    <property type="match status" value="1"/>
</dbReference>
<evidence type="ECO:0000256" key="12">
    <source>
        <dbReference type="RuleBase" id="RU000483"/>
    </source>
</evidence>
<comment type="caution">
    <text evidence="13">The sequence shown here is derived from an EMBL/GenBank/DDBJ whole genome shotgun (WGS) entry which is preliminary data.</text>
</comment>
<evidence type="ECO:0000256" key="4">
    <source>
        <dbReference type="ARBA" id="ARBA00022547"/>
    </source>
</evidence>
<reference evidence="13 14" key="1">
    <citation type="submission" date="2019-01" db="EMBL/GenBank/DDBJ databases">
        <title>Chengkuizengella sp. nov., isolated from deep-sea sediment of East Pacific Ocean.</title>
        <authorList>
            <person name="Yang J."/>
            <person name="Lai Q."/>
            <person name="Shao Z."/>
        </authorList>
    </citation>
    <scope>NUCLEOTIDE SEQUENCE [LARGE SCALE GENOMIC DNA]</scope>
    <source>
        <strain evidence="13 14">YPA3-1-1</strain>
    </source>
</reference>
<comment type="similarity">
    <text evidence="2 11 12">Belongs to the ATPase A chain family.</text>
</comment>
<evidence type="ECO:0000256" key="9">
    <source>
        <dbReference type="ARBA" id="ARBA00023136"/>
    </source>
</evidence>
<evidence type="ECO:0000256" key="8">
    <source>
        <dbReference type="ARBA" id="ARBA00023065"/>
    </source>
</evidence>
<dbReference type="InterPro" id="IPR035908">
    <property type="entry name" value="F0_ATP_A_sf"/>
</dbReference>
<protein>
    <recommendedName>
        <fullName evidence="11 12">ATP synthase subunit a</fullName>
    </recommendedName>
    <alternativeName>
        <fullName evidence="11">ATP synthase F0 sector subunit a</fullName>
    </alternativeName>
    <alternativeName>
        <fullName evidence="11">F-ATPase subunit 6</fullName>
    </alternativeName>
</protein>
<evidence type="ECO:0000256" key="6">
    <source>
        <dbReference type="ARBA" id="ARBA00022781"/>
    </source>
</evidence>
<evidence type="ECO:0000256" key="2">
    <source>
        <dbReference type="ARBA" id="ARBA00006810"/>
    </source>
</evidence>
<accession>A0A6N9Q6Y8</accession>
<evidence type="ECO:0000256" key="10">
    <source>
        <dbReference type="ARBA" id="ARBA00023310"/>
    </source>
</evidence>
<feature type="transmembrane region" description="Helical" evidence="11">
    <location>
        <begin position="137"/>
        <end position="158"/>
    </location>
</feature>
<keyword evidence="4 11" id="KW-0138">CF(0)</keyword>
<feature type="transmembrane region" description="Helical" evidence="11">
    <location>
        <begin position="75"/>
        <end position="98"/>
    </location>
</feature>
<dbReference type="Pfam" id="PF00119">
    <property type="entry name" value="ATP-synt_A"/>
    <property type="match status" value="1"/>
</dbReference>
<keyword evidence="11" id="KW-1003">Cell membrane</keyword>
<keyword evidence="10 11" id="KW-0066">ATP synthesis</keyword>
<feature type="transmembrane region" description="Helical" evidence="11">
    <location>
        <begin position="16"/>
        <end position="37"/>
    </location>
</feature>
<keyword evidence="5 11" id="KW-0812">Transmembrane</keyword>
<organism evidence="13 14">
    <name type="scientific">Chengkuizengella marina</name>
    <dbReference type="NCBI Taxonomy" id="2507566"/>
    <lineage>
        <taxon>Bacteria</taxon>
        <taxon>Bacillati</taxon>
        <taxon>Bacillota</taxon>
        <taxon>Bacilli</taxon>
        <taxon>Bacillales</taxon>
        <taxon>Paenibacillaceae</taxon>
        <taxon>Chengkuizengella</taxon>
    </lineage>
</organism>
<dbReference type="SUPFAM" id="SSF81336">
    <property type="entry name" value="F1F0 ATP synthase subunit A"/>
    <property type="match status" value="1"/>
</dbReference>
<dbReference type="InterPro" id="IPR000568">
    <property type="entry name" value="ATP_synth_F0_asu"/>
</dbReference>
<comment type="function">
    <text evidence="11 12">Key component of the proton channel; it plays a direct role in the translocation of protons across the membrane.</text>
</comment>
<dbReference type="Gene3D" id="1.20.120.220">
    <property type="entry name" value="ATP synthase, F0 complex, subunit A"/>
    <property type="match status" value="1"/>
</dbReference>
<dbReference type="InterPro" id="IPR023011">
    <property type="entry name" value="ATP_synth_F0_asu_AS"/>
</dbReference>
<dbReference type="InterPro" id="IPR045082">
    <property type="entry name" value="ATP_syn_F0_a_bact/chloroplast"/>
</dbReference>
<dbReference type="GO" id="GO:0005886">
    <property type="term" value="C:plasma membrane"/>
    <property type="evidence" value="ECO:0007669"/>
    <property type="project" value="UniProtKB-SubCell"/>
</dbReference>
<evidence type="ECO:0000313" key="14">
    <source>
        <dbReference type="Proteomes" id="UP000448943"/>
    </source>
</evidence>
<keyword evidence="8 11" id="KW-0406">Ion transport</keyword>
<dbReference type="Proteomes" id="UP000448943">
    <property type="component" value="Unassembled WGS sequence"/>
</dbReference>
<evidence type="ECO:0000256" key="1">
    <source>
        <dbReference type="ARBA" id="ARBA00004141"/>
    </source>
</evidence>
<dbReference type="PANTHER" id="PTHR42823:SF3">
    <property type="entry name" value="ATP SYNTHASE SUBUNIT A, CHLOROPLASTIC"/>
    <property type="match status" value="1"/>
</dbReference>
<keyword evidence="14" id="KW-1185">Reference proteome</keyword>
<dbReference type="GO" id="GO:0042777">
    <property type="term" value="P:proton motive force-driven plasma membrane ATP synthesis"/>
    <property type="evidence" value="ECO:0007669"/>
    <property type="project" value="TreeGrafter"/>
</dbReference>
<dbReference type="AlphaFoldDB" id="A0A6N9Q6Y8"/>
<dbReference type="RefSeq" id="WP_160647439.1">
    <property type="nucleotide sequence ID" value="NZ_SIJB01000035.1"/>
</dbReference>
<evidence type="ECO:0000256" key="5">
    <source>
        <dbReference type="ARBA" id="ARBA00022692"/>
    </source>
</evidence>
<evidence type="ECO:0000256" key="11">
    <source>
        <dbReference type="HAMAP-Rule" id="MF_01393"/>
    </source>
</evidence>
<keyword evidence="6 11" id="KW-0375">Hydrogen ion transport</keyword>
<dbReference type="PRINTS" id="PR00123">
    <property type="entry name" value="ATPASEA"/>
</dbReference>
<dbReference type="EMBL" id="SIJB01000035">
    <property type="protein sequence ID" value="NBI30626.1"/>
    <property type="molecule type" value="Genomic_DNA"/>
</dbReference>
<evidence type="ECO:0000256" key="7">
    <source>
        <dbReference type="ARBA" id="ARBA00022989"/>
    </source>
</evidence>
<dbReference type="PROSITE" id="PS00449">
    <property type="entry name" value="ATPASE_A"/>
    <property type="match status" value="1"/>
</dbReference>
<keyword evidence="7 11" id="KW-1133">Transmembrane helix</keyword>
<dbReference type="CDD" id="cd00310">
    <property type="entry name" value="ATP-synt_Fo_a_6"/>
    <property type="match status" value="1"/>
</dbReference>
<proteinExistence type="inferred from homology"/>
<dbReference type="PANTHER" id="PTHR42823">
    <property type="entry name" value="ATP SYNTHASE SUBUNIT A, CHLOROPLASTIC"/>
    <property type="match status" value="1"/>
</dbReference>
<dbReference type="GO" id="GO:0045259">
    <property type="term" value="C:proton-transporting ATP synthase complex"/>
    <property type="evidence" value="ECO:0007669"/>
    <property type="project" value="UniProtKB-KW"/>
</dbReference>
<dbReference type="GO" id="GO:0046933">
    <property type="term" value="F:proton-transporting ATP synthase activity, rotational mechanism"/>
    <property type="evidence" value="ECO:0007669"/>
    <property type="project" value="UniProtKB-UniRule"/>
</dbReference>
<dbReference type="NCBIfam" id="TIGR01131">
    <property type="entry name" value="ATP_synt_6_or_A"/>
    <property type="match status" value="1"/>
</dbReference>
<gene>
    <name evidence="11 13" type="primary">atpB</name>
    <name evidence="13" type="ORF">ERL59_16875</name>
</gene>